<comment type="caution">
    <text evidence="3">The sequence shown here is derived from an EMBL/GenBank/DDBJ whole genome shotgun (WGS) entry which is preliminary data.</text>
</comment>
<reference evidence="3" key="1">
    <citation type="journal article" date="2021" name="PeerJ">
        <title>Extensive microbial diversity within the chicken gut microbiome revealed by metagenomics and culture.</title>
        <authorList>
            <person name="Gilroy R."/>
            <person name="Ravi A."/>
            <person name="Getino M."/>
            <person name="Pursley I."/>
            <person name="Horton D.L."/>
            <person name="Alikhan N.F."/>
            <person name="Baker D."/>
            <person name="Gharbi K."/>
            <person name="Hall N."/>
            <person name="Watson M."/>
            <person name="Adriaenssens E.M."/>
            <person name="Foster-Nyarko E."/>
            <person name="Jarju S."/>
            <person name="Secka A."/>
            <person name="Antonio M."/>
            <person name="Oren A."/>
            <person name="Chaudhuri R.R."/>
            <person name="La Ragione R."/>
            <person name="Hildebrand F."/>
            <person name="Pallen M.J."/>
        </authorList>
    </citation>
    <scope>NUCLEOTIDE SEQUENCE</scope>
    <source>
        <strain evidence="3">G3-2149</strain>
    </source>
</reference>
<evidence type="ECO:0000259" key="2">
    <source>
        <dbReference type="Pfam" id="PF13290"/>
    </source>
</evidence>
<reference evidence="3" key="2">
    <citation type="submission" date="2021-04" db="EMBL/GenBank/DDBJ databases">
        <authorList>
            <person name="Gilroy R."/>
        </authorList>
    </citation>
    <scope>NUCLEOTIDE SEQUENCE</scope>
    <source>
        <strain evidence="3">G3-2149</strain>
    </source>
</reference>
<keyword evidence="1" id="KW-0732">Signal</keyword>
<name>A0A9E2L7F2_9BACT</name>
<evidence type="ECO:0000313" key="4">
    <source>
        <dbReference type="Proteomes" id="UP000823865"/>
    </source>
</evidence>
<gene>
    <name evidence="3" type="ORF">H9789_06510</name>
</gene>
<feature type="domain" description="GH29D-like beta-sandwich" evidence="2">
    <location>
        <begin position="194"/>
        <end position="253"/>
    </location>
</feature>
<dbReference type="EMBL" id="JAHLFU010000137">
    <property type="protein sequence ID" value="MBU3853455.1"/>
    <property type="molecule type" value="Genomic_DNA"/>
</dbReference>
<dbReference type="AlphaFoldDB" id="A0A9E2L7F2"/>
<organism evidence="3 4">
    <name type="scientific">Candidatus Paraprevotella stercoravium</name>
    <dbReference type="NCBI Taxonomy" id="2838725"/>
    <lineage>
        <taxon>Bacteria</taxon>
        <taxon>Pseudomonadati</taxon>
        <taxon>Bacteroidota</taxon>
        <taxon>Bacteroidia</taxon>
        <taxon>Bacteroidales</taxon>
        <taxon>Prevotellaceae</taxon>
        <taxon>Paraprevotella</taxon>
    </lineage>
</organism>
<evidence type="ECO:0000313" key="3">
    <source>
        <dbReference type="EMBL" id="MBU3853455.1"/>
    </source>
</evidence>
<protein>
    <submittedName>
        <fullName evidence="3">Chitobiase/beta-hexosaminidase C-terminal domain-containing protein</fullName>
    </submittedName>
</protein>
<evidence type="ECO:0000256" key="1">
    <source>
        <dbReference type="SAM" id="SignalP"/>
    </source>
</evidence>
<proteinExistence type="predicted"/>
<dbReference type="Proteomes" id="UP000823865">
    <property type="component" value="Unassembled WGS sequence"/>
</dbReference>
<dbReference type="InterPro" id="IPR059177">
    <property type="entry name" value="GH29D-like_dom"/>
</dbReference>
<accession>A0A9E2L7F2</accession>
<feature type="chain" id="PRO_5038890010" evidence="1">
    <location>
        <begin position="21"/>
        <end position="806"/>
    </location>
</feature>
<sequence length="806" mass="87702">MKTRFLFLWMMCCCLMQLSAQERVVIYQEGFGPGESHVDITAYQGWDNKSCVYEGTGRVGYNQKYSCDLPGSSGTGYVYFSTSSIKNLIVKNIDISGYHDLEFSYNLKKEQVSAGKLQVEIWVDGVKKRDYNPTLESTNEWISLTPRTISATGKVMDIRMTNGENGKYLYLDDLVVTGVPDAPLAPEKPVISPLPGLYTSPVEVCITAPSGTSVYYTLDGSIPSENSLLYQKPFVLDASATVTAVACSEQGVSDTARAFYDLMIVPSVSDVADFKEASGNVRLDLQQAEVVDVASDGICVQTTSGGLLLPPDAVSAQVGDRVNGFFIGAPDPKFGMTGVKNGVFRALRIVSGSSDPVPYTVSLATVASQPEAYSACLLQLDQVSYDAERGVVITAGMDSGASLRVKTGAWSSEEEWTWPERMTLRGVLKGDSEGMYLWVRSAADQVCPVGEETEQEPLGTALVTAEYEGTYCAAKTVLVDNALTYARVDVLDGRAVTTGQEAQNLIWVVDPVEGFLKTPDGRYLHSDNRSVELQLSASVEKTQDRVWKKDPEKGYWMKDQNNNSRALMVYRDKIKLYALSNLGLSAYSQVPAVDMPLYLGYLRTLTPGRWGTLCVPYTVLAKDLKGALFFEIAGRLNDEFGEARALVLSEPVTRLEAGVPYVLYAESSALTLIYSGTEVSEPLNRNGLQGSFTGINVDKDPGNTALQGKYVFSGNVLRKCAAGSSVGANKAYIDLDRVPVLDEQPVGSLRIQVVSGETSVEAPEILCSEEERVYTLGGLYLGLWGQCRDTLPEGCYLVGGHKVVIR</sequence>
<dbReference type="Pfam" id="PF13290">
    <property type="entry name" value="CHB_HEX_C_1"/>
    <property type="match status" value="1"/>
</dbReference>
<feature type="signal peptide" evidence="1">
    <location>
        <begin position="1"/>
        <end position="20"/>
    </location>
</feature>